<dbReference type="AlphaFoldDB" id="A0A212IZS4"/>
<gene>
    <name evidence="1" type="ORF">KL86DYS2_10405</name>
</gene>
<protein>
    <submittedName>
        <fullName evidence="1">Uncharacterized protein</fullName>
    </submittedName>
</protein>
<name>A0A212IZS4_9BACT</name>
<evidence type="ECO:0000313" key="1">
    <source>
        <dbReference type="EMBL" id="SBV92681.1"/>
    </source>
</evidence>
<proteinExistence type="predicted"/>
<reference evidence="1" key="1">
    <citation type="submission" date="2016-04" db="EMBL/GenBank/DDBJ databases">
        <authorList>
            <person name="Evans L.H."/>
            <person name="Alamgir A."/>
            <person name="Owens N."/>
            <person name="Weber N.D."/>
            <person name="Virtaneva K."/>
            <person name="Barbian K."/>
            <person name="Babar A."/>
            <person name="Rosenke K."/>
        </authorList>
    </citation>
    <scope>NUCLEOTIDE SEQUENCE</scope>
    <source>
        <strain evidence="1">86-2</strain>
    </source>
</reference>
<dbReference type="InterPro" id="IPR008928">
    <property type="entry name" value="6-hairpin_glycosidase_sf"/>
</dbReference>
<dbReference type="RefSeq" id="WP_291126737.1">
    <property type="nucleotide sequence ID" value="NZ_LT599021.1"/>
</dbReference>
<dbReference type="GO" id="GO:0005975">
    <property type="term" value="P:carbohydrate metabolic process"/>
    <property type="evidence" value="ECO:0007669"/>
    <property type="project" value="InterPro"/>
</dbReference>
<sequence>MSGSENSKPVHIGNAVYNQKQNNSLGYLMDVIYNYYLLFSGNLDKIEGMWKIVRNIAKTVIAEWQNKDQCICQFYFSLDLYIMKYSIEVICRNI</sequence>
<accession>A0A212IZS4</accession>
<dbReference type="SUPFAM" id="SSF48208">
    <property type="entry name" value="Six-hairpin glycosidases"/>
    <property type="match status" value="1"/>
</dbReference>
<dbReference type="EMBL" id="FLUL01000001">
    <property type="protein sequence ID" value="SBV92681.1"/>
    <property type="molecule type" value="Genomic_DNA"/>
</dbReference>
<organism evidence="1">
    <name type="scientific">uncultured Dysgonomonas sp</name>
    <dbReference type="NCBI Taxonomy" id="206096"/>
    <lineage>
        <taxon>Bacteria</taxon>
        <taxon>Pseudomonadati</taxon>
        <taxon>Bacteroidota</taxon>
        <taxon>Bacteroidia</taxon>
        <taxon>Bacteroidales</taxon>
        <taxon>Dysgonomonadaceae</taxon>
        <taxon>Dysgonomonas</taxon>
        <taxon>environmental samples</taxon>
    </lineage>
</organism>